<evidence type="ECO:0000256" key="11">
    <source>
        <dbReference type="ARBA" id="ARBA00023002"/>
    </source>
</evidence>
<keyword evidence="9" id="KW-0677">Repeat</keyword>
<dbReference type="CDD" id="cd13899">
    <property type="entry name" value="CuRO_3_Fet3p"/>
    <property type="match status" value="1"/>
</dbReference>
<dbReference type="OrthoDB" id="2121828at2759"/>
<accession>G8JRZ4</accession>
<evidence type="ECO:0000259" key="21">
    <source>
        <dbReference type="Pfam" id="PF07732"/>
    </source>
</evidence>
<dbReference type="GO" id="GO:1901684">
    <property type="term" value="P:arsenate ion transmembrane transport"/>
    <property type="evidence" value="ECO:0007669"/>
    <property type="project" value="EnsemblFungi"/>
</dbReference>
<keyword evidence="8 18" id="KW-0732">Signal</keyword>
<keyword evidence="16" id="KW-0325">Glycoprotein</keyword>
<keyword evidence="10 17" id="KW-1133">Transmembrane helix</keyword>
<keyword evidence="14" id="KW-0813">Transport</keyword>
<evidence type="ECO:0000256" key="9">
    <source>
        <dbReference type="ARBA" id="ARBA00022737"/>
    </source>
</evidence>
<dbReference type="GO" id="GO:0005381">
    <property type="term" value="F:iron ion transmembrane transporter activity"/>
    <property type="evidence" value="ECO:0007669"/>
    <property type="project" value="EnsemblFungi"/>
</dbReference>
<keyword evidence="6 17" id="KW-0812">Transmembrane</keyword>
<evidence type="ECO:0000259" key="20">
    <source>
        <dbReference type="Pfam" id="PF07731"/>
    </source>
</evidence>
<keyword evidence="13" id="KW-0186">Copper</keyword>
<comment type="subcellular location">
    <subcellularLocation>
        <location evidence="2">Cell membrane</location>
        <topology evidence="2">Single-pass membrane protein</topology>
    </subcellularLocation>
</comment>
<dbReference type="GO" id="GO:0046688">
    <property type="term" value="P:response to copper ion"/>
    <property type="evidence" value="ECO:0007669"/>
    <property type="project" value="EnsemblFungi"/>
</dbReference>
<dbReference type="RefSeq" id="XP_003645730.1">
    <property type="nucleotide sequence ID" value="XM_003645682.1"/>
</dbReference>
<keyword evidence="15 17" id="KW-0472">Membrane</keyword>
<dbReference type="eggNOG" id="KOG1263">
    <property type="taxonomic scope" value="Eukaryota"/>
</dbReference>
<dbReference type="PROSITE" id="PS00079">
    <property type="entry name" value="MULTICOPPER_OXIDASE1"/>
    <property type="match status" value="2"/>
</dbReference>
<dbReference type="Pfam" id="PF07732">
    <property type="entry name" value="Cu-oxidase_3"/>
    <property type="match status" value="1"/>
</dbReference>
<dbReference type="SUPFAM" id="SSF49503">
    <property type="entry name" value="Cupredoxins"/>
    <property type="match status" value="3"/>
</dbReference>
<protein>
    <recommendedName>
        <fullName evidence="24">Iron transport multicopper oxidase FET3</fullName>
    </recommendedName>
</protein>
<dbReference type="InterPro" id="IPR011706">
    <property type="entry name" value="Cu-oxidase_C"/>
</dbReference>
<evidence type="ECO:0000256" key="10">
    <source>
        <dbReference type="ARBA" id="ARBA00022989"/>
    </source>
</evidence>
<evidence type="ECO:0000256" key="17">
    <source>
        <dbReference type="SAM" id="Phobius"/>
    </source>
</evidence>
<dbReference type="Proteomes" id="UP000006790">
    <property type="component" value="Chromosome 3"/>
</dbReference>
<keyword evidence="7" id="KW-0479">Metal-binding</keyword>
<dbReference type="KEGG" id="erc:Ecym_3427"/>
<dbReference type="GO" id="GO:0004322">
    <property type="term" value="F:ferroxidase activity"/>
    <property type="evidence" value="ECO:0007669"/>
    <property type="project" value="EnsemblFungi"/>
</dbReference>
<evidence type="ECO:0000256" key="18">
    <source>
        <dbReference type="SAM" id="SignalP"/>
    </source>
</evidence>
<evidence type="ECO:0000259" key="19">
    <source>
        <dbReference type="Pfam" id="PF00394"/>
    </source>
</evidence>
<feature type="signal peptide" evidence="18">
    <location>
        <begin position="1"/>
        <end position="21"/>
    </location>
</feature>
<dbReference type="InterPro" id="IPR033138">
    <property type="entry name" value="Cu_oxidase_CS"/>
</dbReference>
<gene>
    <name evidence="22" type="ordered locus">Ecym_3427</name>
</gene>
<dbReference type="HOGENOM" id="CLU_006504_7_3_1"/>
<reference evidence="23" key="1">
    <citation type="journal article" date="2012" name="G3 (Bethesda)">
        <title>Pichia sorbitophila, an interspecies yeast hybrid reveals early steps of genome resolution following polyploidization.</title>
        <authorList>
            <person name="Leh Louis V."/>
            <person name="Despons L."/>
            <person name="Friedrich A."/>
            <person name="Martin T."/>
            <person name="Durrens P."/>
            <person name="Casaregola S."/>
            <person name="Neuveglise C."/>
            <person name="Fairhead C."/>
            <person name="Marck C."/>
            <person name="Cruz J.A."/>
            <person name="Straub M.L."/>
            <person name="Kugler V."/>
            <person name="Sacerdot C."/>
            <person name="Uzunov Z."/>
            <person name="Thierry A."/>
            <person name="Weiss S."/>
            <person name="Bleykasten C."/>
            <person name="De Montigny J."/>
            <person name="Jacques N."/>
            <person name="Jung P."/>
            <person name="Lemaire M."/>
            <person name="Mallet S."/>
            <person name="Morel G."/>
            <person name="Richard G.F."/>
            <person name="Sarkar A."/>
            <person name="Savel G."/>
            <person name="Schacherer J."/>
            <person name="Seret M.L."/>
            <person name="Talla E."/>
            <person name="Samson G."/>
            <person name="Jubin C."/>
            <person name="Poulain J."/>
            <person name="Vacherie B."/>
            <person name="Barbe V."/>
            <person name="Pelletier E."/>
            <person name="Sherman D.J."/>
            <person name="Westhof E."/>
            <person name="Weissenbach J."/>
            <person name="Baret P.V."/>
            <person name="Wincker P."/>
            <person name="Gaillardin C."/>
            <person name="Dujon B."/>
            <person name="Souciet J.L."/>
        </authorList>
    </citation>
    <scope>NUCLEOTIDE SEQUENCE [LARGE SCALE GENOMIC DNA]</scope>
    <source>
        <strain evidence="23">CBS 270.75 / DBVPG 7215 / KCTC 17166 / NRRL Y-17582</strain>
    </source>
</reference>
<dbReference type="FunCoup" id="G8JRZ4">
    <property type="interactions" value="722"/>
</dbReference>
<dbReference type="GO" id="GO:0010106">
    <property type="term" value="P:cellular response to iron ion starvation"/>
    <property type="evidence" value="ECO:0007669"/>
    <property type="project" value="TreeGrafter"/>
</dbReference>
<dbReference type="Pfam" id="PF00394">
    <property type="entry name" value="Cu-oxidase"/>
    <property type="match status" value="1"/>
</dbReference>
<evidence type="ECO:0000313" key="23">
    <source>
        <dbReference type="Proteomes" id="UP000006790"/>
    </source>
</evidence>
<dbReference type="AlphaFoldDB" id="G8JRZ4"/>
<feature type="domain" description="Plastocyanin-like" evidence="20">
    <location>
        <begin position="363"/>
        <end position="508"/>
    </location>
</feature>
<dbReference type="FunFam" id="2.60.40.420:FF:000025">
    <property type="entry name" value="FET5p Multicopper oxidase"/>
    <property type="match status" value="1"/>
</dbReference>
<dbReference type="FunFam" id="2.60.40.420:FF:000024">
    <property type="entry name" value="FET5p Multicopper oxidase"/>
    <property type="match status" value="1"/>
</dbReference>
<keyword evidence="4" id="KW-1003">Cell membrane</keyword>
<keyword evidence="23" id="KW-1185">Reference proteome</keyword>
<evidence type="ECO:0000256" key="13">
    <source>
        <dbReference type="ARBA" id="ARBA00023008"/>
    </source>
</evidence>
<evidence type="ECO:0000256" key="4">
    <source>
        <dbReference type="ARBA" id="ARBA00022475"/>
    </source>
</evidence>
<keyword evidence="5" id="KW-0410">Iron transport</keyword>
<dbReference type="STRING" id="931890.G8JRZ4"/>
<dbReference type="PANTHER" id="PTHR11709:SF361">
    <property type="entry name" value="IRON TRANSPORT MULTICOPPER OXIDASE FET3"/>
    <property type="match status" value="1"/>
</dbReference>
<dbReference type="PROSITE" id="PS00080">
    <property type="entry name" value="MULTICOPPER_OXIDASE2"/>
    <property type="match status" value="1"/>
</dbReference>
<evidence type="ECO:0000256" key="5">
    <source>
        <dbReference type="ARBA" id="ARBA00022496"/>
    </source>
</evidence>
<dbReference type="GO" id="GO:0005507">
    <property type="term" value="F:copper ion binding"/>
    <property type="evidence" value="ECO:0007669"/>
    <property type="project" value="InterPro"/>
</dbReference>
<keyword evidence="14" id="KW-0406">Ion transport</keyword>
<dbReference type="OMA" id="ILHVGTH"/>
<sequence>MVWAKGLFVLLNVAFSAVVRAETHTFHWKTGIGKRNLDGLKEREVITCNGEFPWPDIRVKRGDRVEVFLTNGFSEWNTSLHFHGMFQNGTSQMDGPEMVTQCPIAPNDTMLYNFTVEHNKGTFWYHSHTPGHYQDGMKGLFIIEEDEFPYEYDKEVTIQLSEWYHELSANIMPRFLNLYNPTGAEPIPQSLLINNTMNLTWNVEPDTTYLLRIVNTGGFVSQYFWIEDHDLTVVEVDGVFVEKNTTNMLYITTAQRYSVLLHTKSDTSKNYAIMQCFDENMLDATPPDLVLNHTSYLTYNADAETPEEQIVPEWDYLDDFYLTPIGEDKIEAFGEPDNDIVVHVEMDNLLNGVNYAFFNNITYTEPKVPTLMTVLSAGEQATNPVVYGSNTHTYVLGKDEVVQIVLNNHDTGRHPFHLHGHTFQVVARGPPAAPQDGLDNADPIEYNAEAGESEIREYPMTRDTVYVNGKSYLVLRFKANNPGVWFFHCHIEWHMMQGLSLTLVEAPEEIQKSESQQLTETAKNACINNGISPVGNAAGNSKDFLDLAGQNVQQKAIPAGFTPKGIVAMFFSCLVAILGLITIAVYGLMDVQDIEEKVIEDLGVDVSNTESIDEHGDSISTDNKN</sequence>
<comment type="cofactor">
    <cofactor evidence="1">
        <name>Cu cation</name>
        <dbReference type="ChEBI" id="CHEBI:23378"/>
    </cofactor>
</comment>
<dbReference type="InterPro" id="IPR011707">
    <property type="entry name" value="Cu-oxidase-like_N"/>
</dbReference>
<dbReference type="GO" id="GO:0033215">
    <property type="term" value="P:reductive iron assimilation"/>
    <property type="evidence" value="ECO:0007669"/>
    <property type="project" value="EnsemblFungi"/>
</dbReference>
<dbReference type="GO" id="GO:0006878">
    <property type="term" value="P:intracellular copper ion homeostasis"/>
    <property type="evidence" value="ECO:0007669"/>
    <property type="project" value="EnsemblFungi"/>
</dbReference>
<dbReference type="CDD" id="cd13877">
    <property type="entry name" value="CuRO_2_Fet3p_like"/>
    <property type="match status" value="1"/>
</dbReference>
<feature type="domain" description="Plastocyanin-like" evidence="21">
    <location>
        <begin position="34"/>
        <end position="146"/>
    </location>
</feature>
<evidence type="ECO:0000256" key="15">
    <source>
        <dbReference type="ARBA" id="ARBA00023136"/>
    </source>
</evidence>
<evidence type="ECO:0000256" key="8">
    <source>
        <dbReference type="ARBA" id="ARBA00022729"/>
    </source>
</evidence>
<dbReference type="InterPro" id="IPR045087">
    <property type="entry name" value="Cu-oxidase_fam"/>
</dbReference>
<feature type="chain" id="PRO_5003510612" description="Iron transport multicopper oxidase FET3" evidence="18">
    <location>
        <begin position="22"/>
        <end position="625"/>
    </location>
</feature>
<feature type="transmembrane region" description="Helical" evidence="17">
    <location>
        <begin position="566"/>
        <end position="589"/>
    </location>
</feature>
<evidence type="ECO:0000256" key="12">
    <source>
        <dbReference type="ARBA" id="ARBA00023004"/>
    </source>
</evidence>
<evidence type="ECO:0000256" key="14">
    <source>
        <dbReference type="ARBA" id="ARBA00023065"/>
    </source>
</evidence>
<evidence type="ECO:0000256" key="1">
    <source>
        <dbReference type="ARBA" id="ARBA00001935"/>
    </source>
</evidence>
<dbReference type="GeneID" id="11469005"/>
<keyword evidence="11" id="KW-0560">Oxidoreductase</keyword>
<evidence type="ECO:0008006" key="24">
    <source>
        <dbReference type="Google" id="ProtNLM"/>
    </source>
</evidence>
<dbReference type="Pfam" id="PF07731">
    <property type="entry name" value="Cu-oxidase_2"/>
    <property type="match status" value="1"/>
</dbReference>
<organism evidence="22 23">
    <name type="scientific">Eremothecium cymbalariae (strain CBS 270.75 / DBVPG 7215 / KCTC 17166 / NRRL Y-17582)</name>
    <name type="common">Yeast</name>
    <dbReference type="NCBI Taxonomy" id="931890"/>
    <lineage>
        <taxon>Eukaryota</taxon>
        <taxon>Fungi</taxon>
        <taxon>Dikarya</taxon>
        <taxon>Ascomycota</taxon>
        <taxon>Saccharomycotina</taxon>
        <taxon>Saccharomycetes</taxon>
        <taxon>Saccharomycetales</taxon>
        <taxon>Saccharomycetaceae</taxon>
        <taxon>Eremothecium</taxon>
    </lineage>
</organism>
<dbReference type="Gene3D" id="2.60.40.420">
    <property type="entry name" value="Cupredoxins - blue copper proteins"/>
    <property type="match status" value="3"/>
</dbReference>
<evidence type="ECO:0000256" key="7">
    <source>
        <dbReference type="ARBA" id="ARBA00022723"/>
    </source>
</evidence>
<evidence type="ECO:0000256" key="2">
    <source>
        <dbReference type="ARBA" id="ARBA00004162"/>
    </source>
</evidence>
<evidence type="ECO:0000256" key="16">
    <source>
        <dbReference type="ARBA" id="ARBA00023180"/>
    </source>
</evidence>
<dbReference type="InterPro" id="IPR008972">
    <property type="entry name" value="Cupredoxin"/>
</dbReference>
<dbReference type="InParanoid" id="G8JRZ4"/>
<name>G8JRZ4_ERECY</name>
<comment type="similarity">
    <text evidence="3">Belongs to the multicopper oxidase family.</text>
</comment>
<dbReference type="PANTHER" id="PTHR11709">
    <property type="entry name" value="MULTI-COPPER OXIDASE"/>
    <property type="match status" value="1"/>
</dbReference>
<keyword evidence="12" id="KW-0408">Iron</keyword>
<evidence type="ECO:0000313" key="22">
    <source>
        <dbReference type="EMBL" id="AET38913.1"/>
    </source>
</evidence>
<evidence type="ECO:0000256" key="6">
    <source>
        <dbReference type="ARBA" id="ARBA00022692"/>
    </source>
</evidence>
<dbReference type="InterPro" id="IPR044130">
    <property type="entry name" value="CuRO_2_Fet3-like"/>
</dbReference>
<feature type="domain" description="Plastocyanin-like" evidence="19">
    <location>
        <begin position="155"/>
        <end position="276"/>
    </location>
</feature>
<dbReference type="InterPro" id="IPR002355">
    <property type="entry name" value="Cu_oxidase_Cu_BS"/>
</dbReference>
<proteinExistence type="inferred from homology"/>
<dbReference type="GO" id="GO:0033573">
    <property type="term" value="C:high-affinity iron permease complex"/>
    <property type="evidence" value="ECO:0007669"/>
    <property type="project" value="EnsemblFungi"/>
</dbReference>
<dbReference type="InterPro" id="IPR001117">
    <property type="entry name" value="Cu-oxidase_2nd"/>
</dbReference>
<dbReference type="EMBL" id="CP002499">
    <property type="protein sequence ID" value="AET38913.1"/>
    <property type="molecule type" value="Genomic_DNA"/>
</dbReference>
<evidence type="ECO:0000256" key="3">
    <source>
        <dbReference type="ARBA" id="ARBA00010609"/>
    </source>
</evidence>